<name>A0A165JWB8_EXIGL</name>
<evidence type="ECO:0000313" key="1">
    <source>
        <dbReference type="EMBL" id="KZV95424.1"/>
    </source>
</evidence>
<dbReference type="InParanoid" id="A0A165JWB8"/>
<sequence>MAQQFLGAELRVRSCRAWGREGDPMESPGTPAPVAAASRAHVLFRDCARPGPFCGARKAEQIIHSASMHEMPQRAREATRLLSSDGMSSRSRLVVRRGPGQGEGSLHEVFSVKPFHGRVSVFPLSSPPSSPMLQPLSLFAV</sequence>
<accession>A0A165JWB8</accession>
<dbReference type="Proteomes" id="UP000077266">
    <property type="component" value="Unassembled WGS sequence"/>
</dbReference>
<evidence type="ECO:0000313" key="2">
    <source>
        <dbReference type="Proteomes" id="UP000077266"/>
    </source>
</evidence>
<dbReference type="EMBL" id="KV425957">
    <property type="protein sequence ID" value="KZV95424.1"/>
    <property type="molecule type" value="Genomic_DNA"/>
</dbReference>
<keyword evidence="2" id="KW-1185">Reference proteome</keyword>
<organism evidence="1 2">
    <name type="scientific">Exidia glandulosa HHB12029</name>
    <dbReference type="NCBI Taxonomy" id="1314781"/>
    <lineage>
        <taxon>Eukaryota</taxon>
        <taxon>Fungi</taxon>
        <taxon>Dikarya</taxon>
        <taxon>Basidiomycota</taxon>
        <taxon>Agaricomycotina</taxon>
        <taxon>Agaricomycetes</taxon>
        <taxon>Auriculariales</taxon>
        <taxon>Exidiaceae</taxon>
        <taxon>Exidia</taxon>
    </lineage>
</organism>
<reference evidence="1 2" key="1">
    <citation type="journal article" date="2016" name="Mol. Biol. Evol.">
        <title>Comparative Genomics of Early-Diverging Mushroom-Forming Fungi Provides Insights into the Origins of Lignocellulose Decay Capabilities.</title>
        <authorList>
            <person name="Nagy L.G."/>
            <person name="Riley R."/>
            <person name="Tritt A."/>
            <person name="Adam C."/>
            <person name="Daum C."/>
            <person name="Floudas D."/>
            <person name="Sun H."/>
            <person name="Yadav J.S."/>
            <person name="Pangilinan J."/>
            <person name="Larsson K.H."/>
            <person name="Matsuura K."/>
            <person name="Barry K."/>
            <person name="Labutti K."/>
            <person name="Kuo R."/>
            <person name="Ohm R.A."/>
            <person name="Bhattacharya S.S."/>
            <person name="Shirouzu T."/>
            <person name="Yoshinaga Y."/>
            <person name="Martin F.M."/>
            <person name="Grigoriev I.V."/>
            <person name="Hibbett D.S."/>
        </authorList>
    </citation>
    <scope>NUCLEOTIDE SEQUENCE [LARGE SCALE GENOMIC DNA]</scope>
    <source>
        <strain evidence="1 2">HHB12029</strain>
    </source>
</reference>
<protein>
    <submittedName>
        <fullName evidence="1">Uncharacterized protein</fullName>
    </submittedName>
</protein>
<gene>
    <name evidence="1" type="ORF">EXIGLDRAFT_474696</name>
</gene>
<proteinExistence type="predicted"/>
<dbReference type="AlphaFoldDB" id="A0A165JWB8"/>